<dbReference type="GO" id="GO:1990281">
    <property type="term" value="C:efflux pump complex"/>
    <property type="evidence" value="ECO:0007669"/>
    <property type="project" value="TreeGrafter"/>
</dbReference>
<dbReference type="PANTHER" id="PTHR30469:SF11">
    <property type="entry name" value="BLL4320 PROTEIN"/>
    <property type="match status" value="1"/>
</dbReference>
<dbReference type="Gene3D" id="1.10.287.470">
    <property type="entry name" value="Helix hairpin bin"/>
    <property type="match status" value="1"/>
</dbReference>
<feature type="domain" description="Multidrug resistance protein MdtA-like barrel-sandwich hybrid" evidence="4">
    <location>
        <begin position="96"/>
        <end position="217"/>
    </location>
</feature>
<sequence length="406" mass="43038">MALWKQAFLCLVLLVGAFVAWVRFDPGATQRLAGWGIQSSVIAAIAPDDREKAKAPTAAQRSAGVDRAALVATSPVESATLNSSFKAIGSGIPLHTATVTPADAGTLTAIRVEAGVDVKEGDAIATLDSQPQRIAADKAKLALEDAQKKLDRLKQLRQSSTVSSVQISDQQNVVASNKLALEQAQYDLDKRTIAAPIAGVVGIIPVNTGDYVTAQTKIATIDDRSKILVDFQVPERFSGQLKKGMPLSATSSAFPGKKFEGKVQAIDNRVDAESRTFQVRAALPNDEDRLRAGMSFLVTMKFPGDVYPAVDPLAVQWDSSGAYVWRVADGQAERVDVGVVQRNPESILVSGKLARGDTVVTQGVQVLRPGATVRVADSNGDEDDSAAAKNTRHDAARRKEAGSAAL</sequence>
<dbReference type="AlphaFoldDB" id="A0A506UCS2"/>
<comment type="caution">
    <text evidence="6">The sequence shown here is derived from an EMBL/GenBank/DDBJ whole genome shotgun (WGS) entry which is preliminary data.</text>
</comment>
<dbReference type="InterPro" id="IPR058792">
    <property type="entry name" value="Beta-barrel_RND_2"/>
</dbReference>
<name>A0A506UCS2_9HYPH</name>
<feature type="domain" description="CusB-like beta-barrel" evidence="5">
    <location>
        <begin position="229"/>
        <end position="300"/>
    </location>
</feature>
<dbReference type="Proteomes" id="UP000320314">
    <property type="component" value="Unassembled WGS sequence"/>
</dbReference>
<protein>
    <submittedName>
        <fullName evidence="6">Efflux RND transporter periplasmic adaptor subunit</fullName>
    </submittedName>
</protein>
<keyword evidence="7" id="KW-1185">Reference proteome</keyword>
<dbReference type="EMBL" id="VHLH01000011">
    <property type="protein sequence ID" value="TPW29547.1"/>
    <property type="molecule type" value="Genomic_DNA"/>
</dbReference>
<dbReference type="OrthoDB" id="9806939at2"/>
<organism evidence="6 7">
    <name type="scientific">Pararhizobium mangrovi</name>
    <dbReference type="NCBI Taxonomy" id="2590452"/>
    <lineage>
        <taxon>Bacteria</taxon>
        <taxon>Pseudomonadati</taxon>
        <taxon>Pseudomonadota</taxon>
        <taxon>Alphaproteobacteria</taxon>
        <taxon>Hyphomicrobiales</taxon>
        <taxon>Rhizobiaceae</taxon>
        <taxon>Rhizobium/Agrobacterium group</taxon>
        <taxon>Pararhizobium</taxon>
    </lineage>
</organism>
<keyword evidence="2" id="KW-0175">Coiled coil</keyword>
<dbReference type="PANTHER" id="PTHR30469">
    <property type="entry name" value="MULTIDRUG RESISTANCE PROTEIN MDTA"/>
    <property type="match status" value="1"/>
</dbReference>
<dbReference type="Gene3D" id="2.40.30.170">
    <property type="match status" value="1"/>
</dbReference>
<dbReference type="InterPro" id="IPR058625">
    <property type="entry name" value="MdtA-like_BSH"/>
</dbReference>
<evidence type="ECO:0000256" key="2">
    <source>
        <dbReference type="SAM" id="Coils"/>
    </source>
</evidence>
<evidence type="ECO:0000256" key="3">
    <source>
        <dbReference type="SAM" id="MobiDB-lite"/>
    </source>
</evidence>
<reference evidence="6 7" key="1">
    <citation type="submission" date="2019-06" db="EMBL/GenBank/DDBJ databases">
        <authorList>
            <person name="Li M."/>
        </authorList>
    </citation>
    <scope>NUCLEOTIDE SEQUENCE [LARGE SCALE GENOMIC DNA]</scope>
    <source>
        <strain evidence="6 7">BGMRC6574</strain>
    </source>
</reference>
<gene>
    <name evidence="6" type="ORF">FJU11_07510</name>
</gene>
<evidence type="ECO:0000313" key="7">
    <source>
        <dbReference type="Proteomes" id="UP000320314"/>
    </source>
</evidence>
<dbReference type="SUPFAM" id="SSF111369">
    <property type="entry name" value="HlyD-like secretion proteins"/>
    <property type="match status" value="1"/>
</dbReference>
<dbReference type="FunFam" id="2.40.30.170:FF:000010">
    <property type="entry name" value="Efflux RND transporter periplasmic adaptor subunit"/>
    <property type="match status" value="1"/>
</dbReference>
<feature type="compositionally biased region" description="Basic and acidic residues" evidence="3">
    <location>
        <begin position="391"/>
        <end position="406"/>
    </location>
</feature>
<dbReference type="RefSeq" id="WP_141166425.1">
    <property type="nucleotide sequence ID" value="NZ_VHLH01000011.1"/>
</dbReference>
<dbReference type="NCBIfam" id="TIGR01730">
    <property type="entry name" value="RND_mfp"/>
    <property type="match status" value="1"/>
</dbReference>
<dbReference type="Gene3D" id="2.40.420.20">
    <property type="match status" value="1"/>
</dbReference>
<evidence type="ECO:0000259" key="4">
    <source>
        <dbReference type="Pfam" id="PF25917"/>
    </source>
</evidence>
<dbReference type="GO" id="GO:0015562">
    <property type="term" value="F:efflux transmembrane transporter activity"/>
    <property type="evidence" value="ECO:0007669"/>
    <property type="project" value="TreeGrafter"/>
</dbReference>
<dbReference type="InterPro" id="IPR006143">
    <property type="entry name" value="RND_pump_MFP"/>
</dbReference>
<evidence type="ECO:0000313" key="6">
    <source>
        <dbReference type="EMBL" id="TPW29547.1"/>
    </source>
</evidence>
<evidence type="ECO:0000256" key="1">
    <source>
        <dbReference type="ARBA" id="ARBA00009477"/>
    </source>
</evidence>
<comment type="similarity">
    <text evidence="1">Belongs to the membrane fusion protein (MFP) (TC 8.A.1) family.</text>
</comment>
<feature type="coiled-coil region" evidence="2">
    <location>
        <begin position="136"/>
        <end position="163"/>
    </location>
</feature>
<dbReference type="Gene3D" id="2.40.50.100">
    <property type="match status" value="1"/>
</dbReference>
<proteinExistence type="inferred from homology"/>
<feature type="region of interest" description="Disordered" evidence="3">
    <location>
        <begin position="375"/>
        <end position="406"/>
    </location>
</feature>
<dbReference type="Pfam" id="PF25917">
    <property type="entry name" value="BSH_RND"/>
    <property type="match status" value="1"/>
</dbReference>
<accession>A0A506UCS2</accession>
<evidence type="ECO:0000259" key="5">
    <source>
        <dbReference type="Pfam" id="PF25954"/>
    </source>
</evidence>
<dbReference type="Pfam" id="PF25954">
    <property type="entry name" value="Beta-barrel_RND_2"/>
    <property type="match status" value="1"/>
</dbReference>